<organism evidence="1">
    <name type="scientific">Rhizophora mucronata</name>
    <name type="common">Asiatic mangrove</name>
    <dbReference type="NCBI Taxonomy" id="61149"/>
    <lineage>
        <taxon>Eukaryota</taxon>
        <taxon>Viridiplantae</taxon>
        <taxon>Streptophyta</taxon>
        <taxon>Embryophyta</taxon>
        <taxon>Tracheophyta</taxon>
        <taxon>Spermatophyta</taxon>
        <taxon>Magnoliopsida</taxon>
        <taxon>eudicotyledons</taxon>
        <taxon>Gunneridae</taxon>
        <taxon>Pentapetalae</taxon>
        <taxon>rosids</taxon>
        <taxon>fabids</taxon>
        <taxon>Malpighiales</taxon>
        <taxon>Rhizophoraceae</taxon>
        <taxon>Rhizophora</taxon>
    </lineage>
</organism>
<sequence>MKLVFSSEKSLNLLSSGKTTLLRSGLSFRLR</sequence>
<name>A0A2P2L3Y5_RHIMU</name>
<proteinExistence type="predicted"/>
<reference evidence="1" key="1">
    <citation type="submission" date="2018-02" db="EMBL/GenBank/DDBJ databases">
        <title>Rhizophora mucronata_Transcriptome.</title>
        <authorList>
            <person name="Meera S.P."/>
            <person name="Sreeshan A."/>
            <person name="Augustine A."/>
        </authorList>
    </citation>
    <scope>NUCLEOTIDE SEQUENCE</scope>
    <source>
        <tissue evidence="1">Leaf</tissue>
    </source>
</reference>
<evidence type="ECO:0000313" key="1">
    <source>
        <dbReference type="EMBL" id="MBX12667.1"/>
    </source>
</evidence>
<accession>A0A2P2L3Y5</accession>
<dbReference type="EMBL" id="GGEC01032183">
    <property type="protein sequence ID" value="MBX12667.1"/>
    <property type="molecule type" value="Transcribed_RNA"/>
</dbReference>
<protein>
    <submittedName>
        <fullName evidence="1">Uncharacterized protein</fullName>
    </submittedName>
</protein>
<dbReference type="AlphaFoldDB" id="A0A2P2L3Y5"/>